<evidence type="ECO:0000313" key="6">
    <source>
        <dbReference type="EnsemblMetazoa" id="PPA04414.1"/>
    </source>
</evidence>
<dbReference type="Pfam" id="PF10317">
    <property type="entry name" value="7TM_GPCR_Srd"/>
    <property type="match status" value="6"/>
</dbReference>
<keyword evidence="7" id="KW-1185">Reference proteome</keyword>
<protein>
    <submittedName>
        <fullName evidence="6">G protein-coupled receptor</fullName>
    </submittedName>
</protein>
<evidence type="ECO:0000256" key="5">
    <source>
        <dbReference type="ARBA" id="ARBA00023136"/>
    </source>
</evidence>
<reference evidence="7" key="1">
    <citation type="journal article" date="2008" name="Nat. Genet.">
        <title>The Pristionchus pacificus genome provides a unique perspective on nematode lifestyle and parasitism.</title>
        <authorList>
            <person name="Dieterich C."/>
            <person name="Clifton S.W."/>
            <person name="Schuster L.N."/>
            <person name="Chinwalla A."/>
            <person name="Delehaunty K."/>
            <person name="Dinkelacker I."/>
            <person name="Fulton L."/>
            <person name="Fulton R."/>
            <person name="Godfrey J."/>
            <person name="Minx P."/>
            <person name="Mitreva M."/>
            <person name="Roeseler W."/>
            <person name="Tian H."/>
            <person name="Witte H."/>
            <person name="Yang S.P."/>
            <person name="Wilson R.K."/>
            <person name="Sommer R.J."/>
        </authorList>
    </citation>
    <scope>NUCLEOTIDE SEQUENCE [LARGE SCALE GENOMIC DNA]</scope>
    <source>
        <strain evidence="7">PS312</strain>
    </source>
</reference>
<dbReference type="GO" id="GO:0016020">
    <property type="term" value="C:membrane"/>
    <property type="evidence" value="ECO:0007669"/>
    <property type="project" value="UniProtKB-SubCell"/>
</dbReference>
<accession>A0A2A6C6W3</accession>
<keyword evidence="3" id="KW-0812">Transmembrane</keyword>
<dbReference type="PANTHER" id="PTHR22945">
    <property type="entry name" value="SERPENTINE RECEPTOR, CLASS D DELTA"/>
    <property type="match status" value="1"/>
</dbReference>
<evidence type="ECO:0000256" key="4">
    <source>
        <dbReference type="ARBA" id="ARBA00022989"/>
    </source>
</evidence>
<organism evidence="6 7">
    <name type="scientific">Pristionchus pacificus</name>
    <name type="common">Parasitic nematode worm</name>
    <dbReference type="NCBI Taxonomy" id="54126"/>
    <lineage>
        <taxon>Eukaryota</taxon>
        <taxon>Metazoa</taxon>
        <taxon>Ecdysozoa</taxon>
        <taxon>Nematoda</taxon>
        <taxon>Chromadorea</taxon>
        <taxon>Rhabditida</taxon>
        <taxon>Rhabditina</taxon>
        <taxon>Diplogasteromorpha</taxon>
        <taxon>Diplogasteroidea</taxon>
        <taxon>Neodiplogasteridae</taxon>
        <taxon>Pristionchus</taxon>
    </lineage>
</organism>
<dbReference type="PANTHER" id="PTHR22945:SF40">
    <property type="entry name" value="SERPENTINE RECEPTOR, CLASS D (DELTA)-RELATED"/>
    <property type="match status" value="1"/>
</dbReference>
<keyword evidence="4" id="KW-1133">Transmembrane helix</keyword>
<name>A0A2A6C6W3_PRIPA</name>
<sequence length="2130" mass="241061">MPADRMQYRHGRYGVIAGLENCLNHEMISLYADDYLNFQYASSAENFALSRGEPHNIAATGANIMEPADPTDKKAANCHSLPPPCSGICSLHHYELGEKKDSARKLSFEKCRDQHVYKIISTITGVDAFRIAAFLEVEVSVRQRAVLGEIAAVNAVPAQNRAEGGDLGPAALARRPALLVLKQAHVHLIVFVLKCQIFMKKPIHAEQEYMFRALAVPMVFPFIHLSLLIFGFSTGVILLVAIVNATPPAVKNYSVLLLWGAFNDLVSISADLMMLERITILLPTFVYFPSGPCIVISLELCNFCNTLFCNIIAQSVIIQCVSFWYRLRILSKYPPGTIALHLLVLLCISPNIAHLVFFNNVKRESFGSPVLLKAVETLYPQHNWTGVYMYGLTNFFEPKQMLSYFYFFTMLPALFLFLVVTRYRVVRKLNETKSMSERTYRTHRIFLKILTIHAILPLSIIVGIAALILIILGFVHPALEELIYIVGSFPPMAMPVITIYFMKPYREMIFLFIHLSLLIFGLSTGVILLVAIVKATPPAVKNYSALLLWGAFNDIVSISADLMTLERLTILLPTFVYLPAGPCTAISLELCNFCNTLFCNIIAQSVIIQCVSFWYRLRILSKYPPGTIALNLLVLLCVSPNIAHLIFYNNVKRESIGSPVLLKAVEALYPQHNWTGVYMYGLTNFFEPSQLLSYLYFFTMLPALFLFLVVTRYRVVRKLKERKSMSEKSYNSHRIFLKIWMKYSYFSAQILTIHAVLPLSIIFGIFSLILIIFEFVHPALEELIYIVGSFPPMAMPVITIYFMNPYREMRLLIVLALLVVCIAALRPVPGLGDHWRQKLGQARSHRSKREADINSAEVTPESHPQFFYGKIPRLSYLYRKEPFDVFDWYNQLKMWTKNLKMKKTSSTPSLSTRFYQSEICSAAQRSDDDFRCTWASLNSSICCKSCGHCVVHQTISITMIVTFFHIRMLAIGFVTNAILLVAIAKGTPRTIKNYSVLLFWCALNDLTSIITGIMNFERITVVLPTLVLSASGPCTCISHDLFNYCNSLFCATIVQSTIIMCISFWYSSLSVQSPGKRAINVIVVLTALPNIAHMIFFKYIKLDDPELFKVVQADHPSENLTGVFMYGNSNIFEPYPALSIGYLFIKVYALQNKNFVSDKTLALHHVFLKILTIHALLPIANLAGCAAVFIIVFGIYNPELEALPFVVAIIPPVINPAVTILVRKALQSNRAMIVLSIHLVLLGLGFVMSILLLLAIFLGTPQTIKNYSVLLFWCAFNDLVSISADIMSMERLTVLLPSFVFIAVGPCTWISLDFCNYCNSFFCGTIVQSTIIQCISFWYRLRILSKPPPTAITLNVIAFACALPNIAHMIFFKHVKAYDPALLETVQTLYPHMNWTGAFLYGLSNIFEPAQAIAYGYFFVVMPALLGFLIFFRSRVSNTLYKQRHGRVMSDKTYAMHHVFLKILTIHALLPISICIGCGSVIFILLGFYNPEFEAFIFVMAMIPPIINPAITIWFMKPYRLYVTQIVFCNRLKRIIPAGSSIIGTHLFHPHLLLLMVFPPTIFWEATGPCILVGVDLCNYCNSIFCVTIIESTIIQSISFWYRNHIMTNATPSALGCHIIVMICSIPNVINCVAFKLARTQNEQIRFAAFNLYPEETWDNSIIYGLPDILRPFAFVTYGYFFFMMATLFTYMVFKRQSTLQVLQKFEHSISARTMGMHRVLIKILTLHALIPLTTISGCIGVVVMFFGYHHPEMEAMIYISAALPPALNPAVALWCLQPYREFVLRLLRRRSRVTQVKPMSLSMASSNLLIKLHKLHGYLHALRSLCSVRSRVLLLLSSSDFHSEKYPENNQTIIMDTMTIERLMVYAPTVFWEAIGPCIFVGVDFCNYCNSVFCVTIIESTIIQCISFWYRNRILNKPCPGGFRIHAIVAICTLPNVINAIAFKHVRNDGEIVKNAARILYPEETWEGVTVYGLLDIGRLEDALTLGYFFAMMPILFTYMIYERRNVLKALTKSSDSLSEKTIRIHKLMIKMSILTLHAVIPLIVIFGCIGVVLMAFGYHHPEMEAAIYLSASLPPILNPVCGLSVVHEAVQRIRSPSLPSWPRFALFQRHCSVFRSTFNIESVQKNMN</sequence>
<dbReference type="Proteomes" id="UP000005239">
    <property type="component" value="Unassembled WGS sequence"/>
</dbReference>
<dbReference type="InterPro" id="IPR019421">
    <property type="entry name" value="7TM_GPCR_serpentine_rcpt_Srd"/>
</dbReference>
<dbReference type="InterPro" id="IPR050920">
    <property type="entry name" value="Nematode_rcpt-like_delta"/>
</dbReference>
<evidence type="ECO:0000256" key="3">
    <source>
        <dbReference type="ARBA" id="ARBA00022692"/>
    </source>
</evidence>
<evidence type="ECO:0000256" key="1">
    <source>
        <dbReference type="ARBA" id="ARBA00004141"/>
    </source>
</evidence>
<dbReference type="EnsemblMetazoa" id="PPA04414.1">
    <property type="protein sequence ID" value="PPA04414.1"/>
    <property type="gene ID" value="WBGene00093968"/>
</dbReference>
<evidence type="ECO:0000313" key="7">
    <source>
        <dbReference type="Proteomes" id="UP000005239"/>
    </source>
</evidence>
<reference evidence="6" key="2">
    <citation type="submission" date="2022-06" db="UniProtKB">
        <authorList>
            <consortium name="EnsemblMetazoa"/>
        </authorList>
    </citation>
    <scope>IDENTIFICATION</scope>
    <source>
        <strain evidence="6">PS312</strain>
    </source>
</reference>
<keyword evidence="5" id="KW-0472">Membrane</keyword>
<comment type="subcellular location">
    <subcellularLocation>
        <location evidence="1">Membrane</location>
        <topology evidence="1">Multi-pass membrane protein</topology>
    </subcellularLocation>
</comment>
<proteinExistence type="inferred from homology"/>
<comment type="similarity">
    <text evidence="2">Belongs to the nematode receptor-like protein srd family.</text>
</comment>
<accession>A0A8R1Y6Z8</accession>
<gene>
    <name evidence="6" type="primary">WBGene00093968</name>
</gene>
<evidence type="ECO:0000256" key="2">
    <source>
        <dbReference type="ARBA" id="ARBA00009166"/>
    </source>
</evidence>